<dbReference type="SUPFAM" id="SSF54518">
    <property type="entry name" value="Tubby C-terminal domain-like"/>
    <property type="match status" value="1"/>
</dbReference>
<dbReference type="InterPro" id="IPR038595">
    <property type="entry name" value="LOR_sf"/>
</dbReference>
<name>A0A1E3I5R6_9TREE</name>
<keyword evidence="3" id="KW-1185">Reference proteome</keyword>
<dbReference type="PANTHER" id="PTHR31087">
    <property type="match status" value="1"/>
</dbReference>
<sequence length="205" mass="22528">MGLFFANDAVDLQPVSPPLGVHLHHTAQKPTTLVLKESVFSWTGDDFSVKDTEGHTVVKCSGKAISFRDRKEISDANGKFMFAIRNKLIAIHKTFVGEDKEGNDLFKISKKWGVGSHMVATFKNASNGQDTTLVLRGDFWGGSADIKVDNGPVVAQITRKIFNAREYFGDKQTYMVTVAPGVDLALIAAVCICFDEAKNENEDKD</sequence>
<gene>
    <name evidence="2" type="ORF">L202_00009</name>
</gene>
<dbReference type="RefSeq" id="XP_018997773.1">
    <property type="nucleotide sequence ID" value="XM_019133068.1"/>
</dbReference>
<dbReference type="AlphaFoldDB" id="A0A1E3I5R6"/>
<dbReference type="PANTHER" id="PTHR31087:SF161">
    <property type="entry name" value="TUBBY C 2 FAMILY PROTEIN"/>
    <property type="match status" value="1"/>
</dbReference>
<comment type="caution">
    <text evidence="2">The sequence shown here is derived from an EMBL/GenBank/DDBJ whole genome shotgun (WGS) entry which is preliminary data.</text>
</comment>
<evidence type="ECO:0000313" key="2">
    <source>
        <dbReference type="EMBL" id="ODN83970.1"/>
    </source>
</evidence>
<proteinExistence type="inferred from homology"/>
<dbReference type="InterPro" id="IPR007612">
    <property type="entry name" value="LOR"/>
</dbReference>
<dbReference type="EMBL" id="AWGJ01000001">
    <property type="protein sequence ID" value="ODN83970.1"/>
    <property type="molecule type" value="Genomic_DNA"/>
</dbReference>
<dbReference type="GeneID" id="30151318"/>
<dbReference type="OrthoDB" id="97518at2759"/>
<protein>
    <recommendedName>
        <fullName evidence="4">Tubby C-terminal-like domain-containing protein</fullName>
    </recommendedName>
</protein>
<evidence type="ECO:0000256" key="1">
    <source>
        <dbReference type="ARBA" id="ARBA00005437"/>
    </source>
</evidence>
<dbReference type="Proteomes" id="UP000094065">
    <property type="component" value="Unassembled WGS sequence"/>
</dbReference>
<dbReference type="InterPro" id="IPR025659">
    <property type="entry name" value="Tubby-like_C"/>
</dbReference>
<dbReference type="Gene3D" id="2.40.160.200">
    <property type="entry name" value="LURP1-related"/>
    <property type="match status" value="1"/>
</dbReference>
<accession>A0A1E3I5R6</accession>
<evidence type="ECO:0008006" key="4">
    <source>
        <dbReference type="Google" id="ProtNLM"/>
    </source>
</evidence>
<evidence type="ECO:0000313" key="3">
    <source>
        <dbReference type="Proteomes" id="UP000094065"/>
    </source>
</evidence>
<reference evidence="2 3" key="1">
    <citation type="submission" date="2016-06" db="EMBL/GenBank/DDBJ databases">
        <title>Evolution of pathogenesis and genome organization in the Tremellales.</title>
        <authorList>
            <person name="Cuomo C."/>
            <person name="Litvintseva A."/>
            <person name="Heitman J."/>
            <person name="Chen Y."/>
            <person name="Sun S."/>
            <person name="Springer D."/>
            <person name="Dromer F."/>
            <person name="Young S."/>
            <person name="Zeng Q."/>
            <person name="Chapman S."/>
            <person name="Gujja S."/>
            <person name="Saif S."/>
            <person name="Birren B."/>
        </authorList>
    </citation>
    <scope>NUCLEOTIDE SEQUENCE [LARGE SCALE GENOMIC DNA]</scope>
    <source>
        <strain evidence="2 3">CBS 6039</strain>
    </source>
</reference>
<comment type="similarity">
    <text evidence="1">Belongs to the LOR family.</text>
</comment>
<dbReference type="Pfam" id="PF04525">
    <property type="entry name" value="LOR"/>
    <property type="match status" value="1"/>
</dbReference>
<organism evidence="2 3">
    <name type="scientific">Cryptococcus amylolentus CBS 6039</name>
    <dbReference type="NCBI Taxonomy" id="1295533"/>
    <lineage>
        <taxon>Eukaryota</taxon>
        <taxon>Fungi</taxon>
        <taxon>Dikarya</taxon>
        <taxon>Basidiomycota</taxon>
        <taxon>Agaricomycotina</taxon>
        <taxon>Tremellomycetes</taxon>
        <taxon>Tremellales</taxon>
        <taxon>Cryptococcaceae</taxon>
        <taxon>Cryptococcus</taxon>
    </lineage>
</organism>